<evidence type="ECO:0000313" key="9">
    <source>
        <dbReference type="Proteomes" id="UP000198778"/>
    </source>
</evidence>
<name>A0A1H0ANR3_9BACI</name>
<organism evidence="8 9">
    <name type="scientific">Alkalicoccus daliensis</name>
    <dbReference type="NCBI Taxonomy" id="745820"/>
    <lineage>
        <taxon>Bacteria</taxon>
        <taxon>Bacillati</taxon>
        <taxon>Bacillota</taxon>
        <taxon>Bacilli</taxon>
        <taxon>Bacillales</taxon>
        <taxon>Bacillaceae</taxon>
        <taxon>Alkalicoccus</taxon>
    </lineage>
</organism>
<keyword evidence="4 6" id="KW-0808">Transferase</keyword>
<dbReference type="PROSITE" id="PS00105">
    <property type="entry name" value="AA_TRANSFER_CLASS_1"/>
    <property type="match status" value="1"/>
</dbReference>
<comment type="cofactor">
    <cofactor evidence="1 6">
        <name>pyridoxal 5'-phosphate</name>
        <dbReference type="ChEBI" id="CHEBI:597326"/>
    </cofactor>
</comment>
<dbReference type="InterPro" id="IPR015422">
    <property type="entry name" value="PyrdxlP-dep_Trfase_small"/>
</dbReference>
<evidence type="ECO:0000256" key="4">
    <source>
        <dbReference type="ARBA" id="ARBA00022679"/>
    </source>
</evidence>
<proteinExistence type="inferred from homology"/>
<reference evidence="9" key="1">
    <citation type="submission" date="2016-10" db="EMBL/GenBank/DDBJ databases">
        <authorList>
            <person name="Varghese N."/>
            <person name="Submissions S."/>
        </authorList>
    </citation>
    <scope>NUCLEOTIDE SEQUENCE [LARGE SCALE GENOMIC DNA]</scope>
    <source>
        <strain evidence="9">CGMCC 1.10369</strain>
    </source>
</reference>
<keyword evidence="5" id="KW-0663">Pyridoxal phosphate</keyword>
<evidence type="ECO:0000256" key="3">
    <source>
        <dbReference type="ARBA" id="ARBA00022576"/>
    </source>
</evidence>
<dbReference type="InterPro" id="IPR004839">
    <property type="entry name" value="Aminotransferase_I/II_large"/>
</dbReference>
<sequence length="386" mass="43470">MNPNINPHVKEIQISGIRQFFNRVQEYPEAMQLTLGQPDFPTPKHIKTAAKTALDKDKTTYTANAGTIELRKAASEWIQNKYELAYHPFSEIIVTAGASQAIDVAMRTILEPGDEVIVPAPVYPAYAPIIKQCGGIIKYADTRKSDFKLTPELIREHISPATKAIMIPYPSNPTGVVLSADEMQALYLELREKNIFIVADEIYSELCFDDAHRTIASYPGMKEKTILINGLSKSHSMTGWRIGFLFADASITQHLLKVHQYNISCASSISQEGALAALVEGQNDPEEMRETYQKRRNWMLSKLQEINIPVVKPGGAFYLFPDIRASGLSSFDFALQLLETEKLAVVPGDAFSEYGEGYIRISYAYSMEQLEESMERLERFWKRIIS</sequence>
<dbReference type="EC" id="2.6.1.-" evidence="6"/>
<accession>A0A1H0ANR3</accession>
<dbReference type="InterPro" id="IPR050596">
    <property type="entry name" value="AspAT/PAT-like"/>
</dbReference>
<dbReference type="PANTHER" id="PTHR46383:SF4">
    <property type="entry name" value="AMINOTRANSFERASE"/>
    <property type="match status" value="1"/>
</dbReference>
<dbReference type="Gene3D" id="3.40.640.10">
    <property type="entry name" value="Type I PLP-dependent aspartate aminotransferase-like (Major domain)"/>
    <property type="match status" value="1"/>
</dbReference>
<protein>
    <recommendedName>
        <fullName evidence="6">Aminotransferase</fullName>
        <ecNumber evidence="6">2.6.1.-</ecNumber>
    </recommendedName>
</protein>
<dbReference type="GO" id="GO:0030170">
    <property type="term" value="F:pyridoxal phosphate binding"/>
    <property type="evidence" value="ECO:0007669"/>
    <property type="project" value="InterPro"/>
</dbReference>
<evidence type="ECO:0000313" key="8">
    <source>
        <dbReference type="EMBL" id="SDN35015.1"/>
    </source>
</evidence>
<dbReference type="InterPro" id="IPR015424">
    <property type="entry name" value="PyrdxlP-dep_Trfase"/>
</dbReference>
<dbReference type="PRINTS" id="PR00753">
    <property type="entry name" value="ACCSYNTHASE"/>
</dbReference>
<dbReference type="InterPro" id="IPR004838">
    <property type="entry name" value="NHTrfase_class1_PyrdxlP-BS"/>
</dbReference>
<dbReference type="OrthoDB" id="9802328at2"/>
<evidence type="ECO:0000256" key="1">
    <source>
        <dbReference type="ARBA" id="ARBA00001933"/>
    </source>
</evidence>
<dbReference type="GO" id="GO:0006520">
    <property type="term" value="P:amino acid metabolic process"/>
    <property type="evidence" value="ECO:0007669"/>
    <property type="project" value="InterPro"/>
</dbReference>
<dbReference type="Gene3D" id="3.90.1150.10">
    <property type="entry name" value="Aspartate Aminotransferase, domain 1"/>
    <property type="match status" value="1"/>
</dbReference>
<evidence type="ECO:0000256" key="6">
    <source>
        <dbReference type="RuleBase" id="RU000481"/>
    </source>
</evidence>
<evidence type="ECO:0000256" key="2">
    <source>
        <dbReference type="ARBA" id="ARBA00007441"/>
    </source>
</evidence>
<dbReference type="RefSeq" id="WP_090840347.1">
    <property type="nucleotide sequence ID" value="NZ_FNIL01000001.1"/>
</dbReference>
<keyword evidence="3 6" id="KW-0032">Aminotransferase</keyword>
<evidence type="ECO:0000259" key="7">
    <source>
        <dbReference type="Pfam" id="PF00155"/>
    </source>
</evidence>
<dbReference type="SUPFAM" id="SSF53383">
    <property type="entry name" value="PLP-dependent transferases"/>
    <property type="match status" value="1"/>
</dbReference>
<dbReference type="InterPro" id="IPR015421">
    <property type="entry name" value="PyrdxlP-dep_Trfase_major"/>
</dbReference>
<dbReference type="PANTHER" id="PTHR46383">
    <property type="entry name" value="ASPARTATE AMINOTRANSFERASE"/>
    <property type="match status" value="1"/>
</dbReference>
<evidence type="ECO:0000256" key="5">
    <source>
        <dbReference type="ARBA" id="ARBA00022898"/>
    </source>
</evidence>
<gene>
    <name evidence="8" type="ORF">SAMN04488053_101556</name>
</gene>
<dbReference type="Pfam" id="PF00155">
    <property type="entry name" value="Aminotran_1_2"/>
    <property type="match status" value="1"/>
</dbReference>
<keyword evidence="9" id="KW-1185">Reference proteome</keyword>
<dbReference type="NCBIfam" id="NF005817">
    <property type="entry name" value="PRK07683.1"/>
    <property type="match status" value="1"/>
</dbReference>
<dbReference type="AlphaFoldDB" id="A0A1H0ANR3"/>
<dbReference type="STRING" id="745820.SAMN04488053_101556"/>
<dbReference type="FunFam" id="3.40.640.10:FF:000033">
    <property type="entry name" value="Aspartate aminotransferase"/>
    <property type="match status" value="1"/>
</dbReference>
<feature type="domain" description="Aminotransferase class I/classII large" evidence="7">
    <location>
        <begin position="30"/>
        <end position="377"/>
    </location>
</feature>
<dbReference type="EMBL" id="FNIL01000001">
    <property type="protein sequence ID" value="SDN35015.1"/>
    <property type="molecule type" value="Genomic_DNA"/>
</dbReference>
<dbReference type="CDD" id="cd00609">
    <property type="entry name" value="AAT_like"/>
    <property type="match status" value="1"/>
</dbReference>
<dbReference type="Proteomes" id="UP000198778">
    <property type="component" value="Unassembled WGS sequence"/>
</dbReference>
<comment type="similarity">
    <text evidence="2 6">Belongs to the class-I pyridoxal-phosphate-dependent aminotransferase family.</text>
</comment>
<dbReference type="GO" id="GO:0008483">
    <property type="term" value="F:transaminase activity"/>
    <property type="evidence" value="ECO:0007669"/>
    <property type="project" value="UniProtKB-KW"/>
</dbReference>